<evidence type="ECO:0000313" key="2">
    <source>
        <dbReference type="EMBL" id="KJX92609.1"/>
    </source>
</evidence>
<dbReference type="SUPFAM" id="SSF54695">
    <property type="entry name" value="POZ domain"/>
    <property type="match status" value="1"/>
</dbReference>
<dbReference type="PROSITE" id="PS50097">
    <property type="entry name" value="BTB"/>
    <property type="match status" value="1"/>
</dbReference>
<dbReference type="PANTHER" id="PTHR47843:SF5">
    <property type="entry name" value="BTB_POZ DOMAIN PROTEIN"/>
    <property type="match status" value="1"/>
</dbReference>
<dbReference type="CDD" id="cd18186">
    <property type="entry name" value="BTB_POZ_ZBTB_KLHL-like"/>
    <property type="match status" value="1"/>
</dbReference>
<feature type="domain" description="BTB" evidence="1">
    <location>
        <begin position="27"/>
        <end position="94"/>
    </location>
</feature>
<name>A0A0F4G5M4_9PEZI</name>
<dbReference type="EMBL" id="LAFY01005794">
    <property type="protein sequence ID" value="KJX92609.1"/>
    <property type="molecule type" value="Genomic_DNA"/>
</dbReference>
<dbReference type="OrthoDB" id="3650515at2759"/>
<dbReference type="InterPro" id="IPR011333">
    <property type="entry name" value="SKP1/BTB/POZ_sf"/>
</dbReference>
<evidence type="ECO:0000313" key="3">
    <source>
        <dbReference type="Proteomes" id="UP000033647"/>
    </source>
</evidence>
<reference evidence="2 3" key="1">
    <citation type="submission" date="2015-03" db="EMBL/GenBank/DDBJ databases">
        <title>RNA-seq based gene annotation and comparative genomics of four Zymoseptoria species reveal species-specific pathogenicity related genes and transposable element activity.</title>
        <authorList>
            <person name="Grandaubert J."/>
            <person name="Bhattacharyya A."/>
            <person name="Stukenbrock E.H."/>
        </authorList>
    </citation>
    <scope>NUCLEOTIDE SEQUENCE [LARGE SCALE GENOMIC DNA]</scope>
    <source>
        <strain evidence="2 3">Zb18110</strain>
    </source>
</reference>
<dbReference type="Proteomes" id="UP000033647">
    <property type="component" value="Unassembled WGS sequence"/>
</dbReference>
<sequence>MSSLDDHDFRDAFRQRFAAFHNNDALSDFTISCGQSRWKVHKFVLSVHSRVLASACSGNFKEGREGVLDLSKHGVGEVEALVHWFYAFDYECQELEDNSPFDALSFHIKMAIIADKYFLDGLNDLACRKFIDLSDSIMLEDDEDTDLAKLALEAYSVSHATKDICRDLIDLIIERLPLEQGKHKALWQAMGGQAEFAVDIARGLQGQCRDLNRRLEDATSNKRMRGR</sequence>
<dbReference type="AlphaFoldDB" id="A0A0F4G5M4"/>
<dbReference type="Pfam" id="PF00651">
    <property type="entry name" value="BTB"/>
    <property type="match status" value="1"/>
</dbReference>
<organism evidence="2 3">
    <name type="scientific">Zymoseptoria brevis</name>
    <dbReference type="NCBI Taxonomy" id="1047168"/>
    <lineage>
        <taxon>Eukaryota</taxon>
        <taxon>Fungi</taxon>
        <taxon>Dikarya</taxon>
        <taxon>Ascomycota</taxon>
        <taxon>Pezizomycotina</taxon>
        <taxon>Dothideomycetes</taxon>
        <taxon>Dothideomycetidae</taxon>
        <taxon>Mycosphaerellales</taxon>
        <taxon>Mycosphaerellaceae</taxon>
        <taxon>Zymoseptoria</taxon>
    </lineage>
</organism>
<dbReference type="Gene3D" id="3.30.710.10">
    <property type="entry name" value="Potassium Channel Kv1.1, Chain A"/>
    <property type="match status" value="1"/>
</dbReference>
<dbReference type="InterPro" id="IPR000210">
    <property type="entry name" value="BTB/POZ_dom"/>
</dbReference>
<gene>
    <name evidence="2" type="ORF">TI39_contig5839g00029</name>
</gene>
<proteinExistence type="predicted"/>
<comment type="caution">
    <text evidence="2">The sequence shown here is derived from an EMBL/GenBank/DDBJ whole genome shotgun (WGS) entry which is preliminary data.</text>
</comment>
<dbReference type="PANTHER" id="PTHR47843">
    <property type="entry name" value="BTB DOMAIN-CONTAINING PROTEIN-RELATED"/>
    <property type="match status" value="1"/>
</dbReference>
<dbReference type="STRING" id="1047168.A0A0F4G5M4"/>
<evidence type="ECO:0000259" key="1">
    <source>
        <dbReference type="PROSITE" id="PS50097"/>
    </source>
</evidence>
<protein>
    <recommendedName>
        <fullName evidence="1">BTB domain-containing protein</fullName>
    </recommendedName>
</protein>
<accession>A0A0F4G5M4</accession>
<keyword evidence="3" id="KW-1185">Reference proteome</keyword>